<gene>
    <name evidence="9" type="ORF">LA20249_05610</name>
</gene>
<dbReference type="PRINTS" id="PR00743">
    <property type="entry name" value="GLHYDRLASE36"/>
</dbReference>
<dbReference type="Pfam" id="PF16875">
    <property type="entry name" value="Glyco_hydro_36N"/>
    <property type="match status" value="1"/>
</dbReference>
<dbReference type="InterPro" id="IPR038417">
    <property type="entry name" value="Alpga-gal_N_sf"/>
</dbReference>
<evidence type="ECO:0000313" key="9">
    <source>
        <dbReference type="EMBL" id="AUI71688.1"/>
    </source>
</evidence>
<keyword evidence="10" id="KW-1185">Reference proteome</keyword>
<dbReference type="Proteomes" id="UP000234653">
    <property type="component" value="Chromosome"/>
</dbReference>
<proteinExistence type="inferred from homology"/>
<evidence type="ECO:0000313" key="10">
    <source>
        <dbReference type="Proteomes" id="UP000234653"/>
    </source>
</evidence>
<name>A0A2K9HH28_9LACO</name>
<dbReference type="RefSeq" id="WP_057736648.1">
    <property type="nucleotide sequence ID" value="NZ_AZDQ01000003.1"/>
</dbReference>
<feature type="active site" description="Proton donor" evidence="6">
    <location>
        <position position="540"/>
    </location>
</feature>
<dbReference type="InterPro" id="IPR031704">
    <property type="entry name" value="Glyco_hydro_36_N"/>
</dbReference>
<dbReference type="FunFam" id="3.20.20.70:FF:000118">
    <property type="entry name" value="Alpha-galactosidase"/>
    <property type="match status" value="1"/>
</dbReference>
<evidence type="ECO:0000259" key="8">
    <source>
        <dbReference type="Pfam" id="PF16875"/>
    </source>
</evidence>
<evidence type="ECO:0000256" key="6">
    <source>
        <dbReference type="PIRSR" id="PIRSR005536-1"/>
    </source>
</evidence>
<dbReference type="CDD" id="cd14791">
    <property type="entry name" value="GH36"/>
    <property type="match status" value="1"/>
</dbReference>
<keyword evidence="4 5" id="KW-0326">Glycosidase</keyword>
<dbReference type="Pfam" id="PF02065">
    <property type="entry name" value="Melibiase"/>
    <property type="match status" value="1"/>
</dbReference>
<dbReference type="GO" id="GO:0004557">
    <property type="term" value="F:alpha-galactosidase activity"/>
    <property type="evidence" value="ECO:0007669"/>
    <property type="project" value="UniProtKB-UniRule"/>
</dbReference>
<evidence type="ECO:0000256" key="3">
    <source>
        <dbReference type="ARBA" id="ARBA00022801"/>
    </source>
</evidence>
<dbReference type="PIRSF" id="PIRSF005536">
    <property type="entry name" value="Agal"/>
    <property type="match status" value="1"/>
</dbReference>
<dbReference type="OrthoDB" id="9758822at2"/>
<comment type="catalytic activity">
    <reaction evidence="1 5">
        <text>Hydrolysis of terminal, non-reducing alpha-D-galactose residues in alpha-D-galactosides, including galactose oligosaccharides, galactomannans and galactolipids.</text>
        <dbReference type="EC" id="3.2.1.22"/>
    </reaction>
</comment>
<dbReference type="InterPro" id="IPR031705">
    <property type="entry name" value="Glyco_hydro_36_C"/>
</dbReference>
<dbReference type="InterPro" id="IPR013785">
    <property type="entry name" value="Aldolase_TIM"/>
</dbReference>
<evidence type="ECO:0000256" key="5">
    <source>
        <dbReference type="PIRNR" id="PIRNR005536"/>
    </source>
</evidence>
<dbReference type="InterPro" id="IPR013780">
    <property type="entry name" value="Glyco_hydro_b"/>
</dbReference>
<accession>A0A2K9HH28</accession>
<keyword evidence="3 5" id="KW-0378">Hydrolase</keyword>
<dbReference type="InterPro" id="IPR017853">
    <property type="entry name" value="GH"/>
</dbReference>
<dbReference type="STRING" id="1423720.FC67_GL000866"/>
<evidence type="ECO:0000256" key="4">
    <source>
        <dbReference type="ARBA" id="ARBA00023295"/>
    </source>
</evidence>
<dbReference type="Pfam" id="PF16874">
    <property type="entry name" value="Glyco_hydro_36C"/>
    <property type="match status" value="1"/>
</dbReference>
<dbReference type="SUPFAM" id="SSF51445">
    <property type="entry name" value="(Trans)glycosidases"/>
    <property type="match status" value="1"/>
</dbReference>
<evidence type="ECO:0000256" key="2">
    <source>
        <dbReference type="ARBA" id="ARBA00012755"/>
    </source>
</evidence>
<dbReference type="EC" id="3.2.1.22" evidence="2 5"/>
<protein>
    <recommendedName>
        <fullName evidence="2 5">Alpha-galactosidase</fullName>
        <ecNumber evidence="2 5">3.2.1.22</ecNumber>
    </recommendedName>
</protein>
<dbReference type="PANTHER" id="PTHR43053:SF3">
    <property type="entry name" value="ALPHA-GALACTOSIDASE C-RELATED"/>
    <property type="match status" value="1"/>
</dbReference>
<feature type="domain" description="Glycosyl hydrolase family 36 C-terminal" evidence="7">
    <location>
        <begin position="640"/>
        <end position="713"/>
    </location>
</feature>
<dbReference type="Gene3D" id="2.70.98.60">
    <property type="entry name" value="alpha-galactosidase from lactobacil brevis"/>
    <property type="match status" value="1"/>
</dbReference>
<dbReference type="Gene3D" id="2.60.40.1180">
    <property type="entry name" value="Golgi alpha-mannosidase II"/>
    <property type="match status" value="1"/>
</dbReference>
<feature type="active site" description="Nucleophile" evidence="6">
    <location>
        <position position="470"/>
    </location>
</feature>
<comment type="similarity">
    <text evidence="5">Belongs to the glycosyl hydrolase.</text>
</comment>
<dbReference type="AlphaFoldDB" id="A0A2K9HH28"/>
<dbReference type="PANTHER" id="PTHR43053">
    <property type="entry name" value="GLYCOSIDASE FAMILY 31"/>
    <property type="match status" value="1"/>
</dbReference>
<organism evidence="9 10">
    <name type="scientific">Companilactobacillus alimentarius DSM 20249</name>
    <dbReference type="NCBI Taxonomy" id="1423720"/>
    <lineage>
        <taxon>Bacteria</taxon>
        <taxon>Bacillati</taxon>
        <taxon>Bacillota</taxon>
        <taxon>Bacilli</taxon>
        <taxon>Lactobacillales</taxon>
        <taxon>Lactobacillaceae</taxon>
        <taxon>Companilactobacillus</taxon>
    </lineage>
</organism>
<dbReference type="KEGG" id="lali:LA20249_05610"/>
<feature type="domain" description="Glycosyl hydrolase family 36 N-terminal" evidence="8">
    <location>
        <begin position="30"/>
        <end position="282"/>
    </location>
</feature>
<dbReference type="InterPro" id="IPR050985">
    <property type="entry name" value="Alpha-glycosidase_related"/>
</dbReference>
<sequence>MPVEFNRDTGIINLHNEKISYIIQILGNRYPVHRYFGKYIPNYSNLDDLPKGNHAFAVDTTEDFPFSITSLPLEYSTIGDGDYHQPAYLIKDEQNHWLPTLKYCGLSITDKLPHGNLPQSIGDSSEVTTLVLHLADDVTKLQMDLNYTIFENLSLIIRSTTLHNLGKSALTIDALDSLQLNLSDDNFISFTLNGTHAHEANPMTSQIDSGIQLQHSFRGTSGPQHQPFIALSRPETSQFNGEVIGTALIWSGNFEDSIEVDQYQKTRLKIGLEPTTFSWQLKPQTDFQTPEAILTWSNHGYNEMSQIFHQFSTQTKLSKPSPIAINTWESMFFNVSDSKLSKLINKAASLDIEMVVLDDGWFTNRNSEQGQLGDWQVDSNKFPNGLLPLVERAHQRKLKFGLWIEPEMVTTNSNLFQEHPDWVLNYANRPLVTARHQLVLDLSREVVREHLLKTITNLVKSNQLDYLKWDMNRHLTQVGNTQLPATEQGEIYHHYVLGLYDLLNKLRQSCPNLIIENCSAGGGRLDFGMASYTNQTWLSDLTDSYDRTKIANGFSYLFPQAIFSNHVSAVPNGQNHRSTPLESRLQLASIGQMGFELDLEKLSVEQKDSIKKQIETYKNWRKLFLYGSFYRLTEINDLNIAWLITSSDKKTAIFFYSYGLTSSVRKIQNMPLHYLKDNINYSVNNRIYSGLQLNQIGLAISPSKQDFETSLIFITENSHPSN</sequence>
<evidence type="ECO:0000259" key="7">
    <source>
        <dbReference type="Pfam" id="PF16874"/>
    </source>
</evidence>
<evidence type="ECO:0000256" key="1">
    <source>
        <dbReference type="ARBA" id="ARBA00001255"/>
    </source>
</evidence>
<dbReference type="GO" id="GO:0016052">
    <property type="term" value="P:carbohydrate catabolic process"/>
    <property type="evidence" value="ECO:0007669"/>
    <property type="project" value="InterPro"/>
</dbReference>
<dbReference type="Gene3D" id="3.20.20.70">
    <property type="entry name" value="Aldolase class I"/>
    <property type="match status" value="1"/>
</dbReference>
<dbReference type="InterPro" id="IPR002252">
    <property type="entry name" value="Glyco_hydro_36"/>
</dbReference>
<reference evidence="9 10" key="1">
    <citation type="submission" date="2016-12" db="EMBL/GenBank/DDBJ databases">
        <title>The whole genome sequencing and assembly of Lactobacillus alimentarius DSM 20249T strain.</title>
        <authorList>
            <person name="Lee Y.-J."/>
            <person name="Yi H."/>
            <person name="Bahn Y.-S."/>
            <person name="Kim J.F."/>
            <person name="Lee D.-W."/>
        </authorList>
    </citation>
    <scope>NUCLEOTIDE SEQUENCE [LARGE SCALE GENOMIC DNA]</scope>
    <source>
        <strain evidence="9 10">DSM 20249</strain>
    </source>
</reference>
<dbReference type="EMBL" id="CP018867">
    <property type="protein sequence ID" value="AUI71688.1"/>
    <property type="molecule type" value="Genomic_DNA"/>
</dbReference>